<organism evidence="1 2">
    <name type="scientific">Halteria grandinella</name>
    <dbReference type="NCBI Taxonomy" id="5974"/>
    <lineage>
        <taxon>Eukaryota</taxon>
        <taxon>Sar</taxon>
        <taxon>Alveolata</taxon>
        <taxon>Ciliophora</taxon>
        <taxon>Intramacronucleata</taxon>
        <taxon>Spirotrichea</taxon>
        <taxon>Stichotrichia</taxon>
        <taxon>Sporadotrichida</taxon>
        <taxon>Halteriidae</taxon>
        <taxon>Halteria</taxon>
    </lineage>
</organism>
<dbReference type="EMBL" id="RRYP01013551">
    <property type="protein sequence ID" value="TNV76450.1"/>
    <property type="molecule type" value="Genomic_DNA"/>
</dbReference>
<protein>
    <submittedName>
        <fullName evidence="1">Uncharacterized protein</fullName>
    </submittedName>
</protein>
<name>A0A8J8NLS8_HALGN</name>
<dbReference type="OrthoDB" id="302784at2759"/>
<evidence type="ECO:0000313" key="1">
    <source>
        <dbReference type="EMBL" id="TNV76450.1"/>
    </source>
</evidence>
<dbReference type="Proteomes" id="UP000785679">
    <property type="component" value="Unassembled WGS sequence"/>
</dbReference>
<proteinExistence type="predicted"/>
<evidence type="ECO:0000313" key="2">
    <source>
        <dbReference type="Proteomes" id="UP000785679"/>
    </source>
</evidence>
<dbReference type="AlphaFoldDB" id="A0A8J8NLS8"/>
<keyword evidence="2" id="KW-1185">Reference proteome</keyword>
<reference evidence="1" key="1">
    <citation type="submission" date="2019-06" db="EMBL/GenBank/DDBJ databases">
        <authorList>
            <person name="Zheng W."/>
        </authorList>
    </citation>
    <scope>NUCLEOTIDE SEQUENCE</scope>
    <source>
        <strain evidence="1">QDHG01</strain>
    </source>
</reference>
<gene>
    <name evidence="1" type="ORF">FGO68_gene10920</name>
</gene>
<comment type="caution">
    <text evidence="1">The sequence shown here is derived from an EMBL/GenBank/DDBJ whole genome shotgun (WGS) entry which is preliminary data.</text>
</comment>
<sequence>MDLLLSFVDFESFKEMMLFSRAHLVATTPKMKSGKAAALGLKGSKEAVPIQSDQKKVGEAQLKHYEECIDGLQISGKQTRFHKDEQEDGDERPDLNFMLGVSKIGKK</sequence>
<accession>A0A8J8NLS8</accession>